<organism evidence="1 2">
    <name type="scientific">Nitrospirillum amazonense</name>
    <dbReference type="NCBI Taxonomy" id="28077"/>
    <lineage>
        <taxon>Bacteria</taxon>
        <taxon>Pseudomonadati</taxon>
        <taxon>Pseudomonadota</taxon>
        <taxon>Alphaproteobacteria</taxon>
        <taxon>Rhodospirillales</taxon>
        <taxon>Azospirillaceae</taxon>
        <taxon>Nitrospirillum</taxon>
    </lineage>
</organism>
<reference evidence="1 2" key="1">
    <citation type="submission" date="2019-06" db="EMBL/GenBank/DDBJ databases">
        <title>Genomic Encyclopedia of Type Strains, Phase IV (KMG-V): Genome sequencing to study the core and pangenomes of soil and plant-associated prokaryotes.</title>
        <authorList>
            <person name="Whitman W."/>
        </authorList>
    </citation>
    <scope>NUCLEOTIDE SEQUENCE [LARGE SCALE GENOMIC DNA]</scope>
    <source>
        <strain evidence="1 2">BR 12005</strain>
    </source>
</reference>
<gene>
    <name evidence="1" type="ORF">FBZ87_1203</name>
</gene>
<comment type="caution">
    <text evidence="1">The sequence shown here is derived from an EMBL/GenBank/DDBJ whole genome shotgun (WGS) entry which is preliminary data.</text>
</comment>
<proteinExistence type="predicted"/>
<evidence type="ECO:0000313" key="1">
    <source>
        <dbReference type="EMBL" id="TWB65607.1"/>
    </source>
</evidence>
<accession>A0A560J3J2</accession>
<dbReference type="AlphaFoldDB" id="A0A560J3J2"/>
<evidence type="ECO:0008006" key="3">
    <source>
        <dbReference type="Google" id="ProtNLM"/>
    </source>
</evidence>
<dbReference type="RefSeq" id="WP_145613931.1">
    <property type="nucleotide sequence ID" value="NZ_JARPAF010000002.1"/>
</dbReference>
<dbReference type="EMBL" id="VITV01000020">
    <property type="protein sequence ID" value="TWB65607.1"/>
    <property type="molecule type" value="Genomic_DNA"/>
</dbReference>
<evidence type="ECO:0000313" key="2">
    <source>
        <dbReference type="Proteomes" id="UP000320516"/>
    </source>
</evidence>
<name>A0A560J3J2_9PROT</name>
<protein>
    <recommendedName>
        <fullName evidence="3">Acyl carrier protein</fullName>
    </recommendedName>
</protein>
<sequence>MSRSIEGVTNWMHLFRWIVKLIRDDYGVDEKILTRTAVLETDCGLSIEQVEEVLDTVADSFAIRFPQGTLDEVLKLEELCLLAAWLKGMFKRPEFISDGFEAKCRAMNASVGA</sequence>
<dbReference type="Proteomes" id="UP000320516">
    <property type="component" value="Unassembled WGS sequence"/>
</dbReference>